<evidence type="ECO:0000313" key="3">
    <source>
        <dbReference type="Proteomes" id="UP000603904"/>
    </source>
</evidence>
<keyword evidence="1" id="KW-0812">Transmembrane</keyword>
<dbReference type="EMBL" id="BOOC01000001">
    <property type="protein sequence ID" value="GIH37324.1"/>
    <property type="molecule type" value="Genomic_DNA"/>
</dbReference>
<dbReference type="Proteomes" id="UP000603904">
    <property type="component" value="Unassembled WGS sequence"/>
</dbReference>
<feature type="transmembrane region" description="Helical" evidence="1">
    <location>
        <begin position="12"/>
        <end position="34"/>
    </location>
</feature>
<evidence type="ECO:0000256" key="1">
    <source>
        <dbReference type="SAM" id="Phobius"/>
    </source>
</evidence>
<keyword evidence="3" id="KW-1185">Reference proteome</keyword>
<organism evidence="2 3">
    <name type="scientific">Microbispora corallina</name>
    <dbReference type="NCBI Taxonomy" id="83302"/>
    <lineage>
        <taxon>Bacteria</taxon>
        <taxon>Bacillati</taxon>
        <taxon>Actinomycetota</taxon>
        <taxon>Actinomycetes</taxon>
        <taxon>Streptosporangiales</taxon>
        <taxon>Streptosporangiaceae</taxon>
        <taxon>Microbispora</taxon>
    </lineage>
</organism>
<keyword evidence="1" id="KW-1133">Transmembrane helix</keyword>
<evidence type="ECO:0000313" key="2">
    <source>
        <dbReference type="EMBL" id="GIH37324.1"/>
    </source>
</evidence>
<name>A0ABQ4FR87_9ACTN</name>
<protein>
    <submittedName>
        <fullName evidence="2">Uncharacterized protein</fullName>
    </submittedName>
</protein>
<sequence length="94" mass="9732">MAPAARLVPVRKLVSIAGVLLAIQGIHGLAALVLTGHARSFLTRRVPAFAGNEVFVSIIALVLGVALVVAAEAVATAGREAPEDTREDDEKGHE</sequence>
<proteinExistence type="predicted"/>
<feature type="transmembrane region" description="Helical" evidence="1">
    <location>
        <begin position="54"/>
        <end position="77"/>
    </location>
</feature>
<keyword evidence="1" id="KW-0472">Membrane</keyword>
<accession>A0ABQ4FR87</accession>
<reference evidence="2 3" key="1">
    <citation type="submission" date="2021-01" db="EMBL/GenBank/DDBJ databases">
        <title>Whole genome shotgun sequence of Microbispora corallina NBRC 16416.</title>
        <authorList>
            <person name="Komaki H."/>
            <person name="Tamura T."/>
        </authorList>
    </citation>
    <scope>NUCLEOTIDE SEQUENCE [LARGE SCALE GENOMIC DNA]</scope>
    <source>
        <strain evidence="2 3">NBRC 16416</strain>
    </source>
</reference>
<comment type="caution">
    <text evidence="2">The sequence shown here is derived from an EMBL/GenBank/DDBJ whole genome shotgun (WGS) entry which is preliminary data.</text>
</comment>
<gene>
    <name evidence="2" type="ORF">Mco01_03240</name>
</gene>